<evidence type="ECO:0000256" key="13">
    <source>
        <dbReference type="PROSITE-ProRule" id="PRU00169"/>
    </source>
</evidence>
<dbReference type="InterPro" id="IPR025201">
    <property type="entry name" value="KdpD_TM"/>
</dbReference>
<evidence type="ECO:0000259" key="16">
    <source>
        <dbReference type="PROSITE" id="PS50110"/>
    </source>
</evidence>
<dbReference type="Gene3D" id="3.40.50.2300">
    <property type="match status" value="1"/>
</dbReference>
<feature type="transmembrane region" description="Helical" evidence="14">
    <location>
        <begin position="70"/>
        <end position="87"/>
    </location>
</feature>
<evidence type="ECO:0000256" key="4">
    <source>
        <dbReference type="ARBA" id="ARBA00022553"/>
    </source>
</evidence>
<feature type="domain" description="Histidine kinase" evidence="15">
    <location>
        <begin position="279"/>
        <end position="503"/>
    </location>
</feature>
<evidence type="ECO:0000256" key="14">
    <source>
        <dbReference type="SAM" id="Phobius"/>
    </source>
</evidence>
<dbReference type="Gene3D" id="1.10.287.130">
    <property type="match status" value="1"/>
</dbReference>
<dbReference type="SMART" id="SM00448">
    <property type="entry name" value="REC"/>
    <property type="match status" value="1"/>
</dbReference>
<evidence type="ECO:0000256" key="3">
    <source>
        <dbReference type="ARBA" id="ARBA00012438"/>
    </source>
</evidence>
<dbReference type="SUPFAM" id="SSF55874">
    <property type="entry name" value="ATPase domain of HSP90 chaperone/DNA topoisomerase II/histidine kinase"/>
    <property type="match status" value="1"/>
</dbReference>
<dbReference type="InterPro" id="IPR036890">
    <property type="entry name" value="HATPase_C_sf"/>
</dbReference>
<name>A0ABR5YYX0_9GAMM</name>
<evidence type="ECO:0000256" key="9">
    <source>
        <dbReference type="ARBA" id="ARBA00022840"/>
    </source>
</evidence>
<dbReference type="EC" id="2.7.13.3" evidence="3"/>
<keyword evidence="19" id="KW-1185">Reference proteome</keyword>
<dbReference type="Gene3D" id="1.20.120.620">
    <property type="entry name" value="Backbone structure of the membrane domain of e. Coli histidine kinase receptor kdpd"/>
    <property type="match status" value="1"/>
</dbReference>
<dbReference type="InterPro" id="IPR001789">
    <property type="entry name" value="Sig_transdc_resp-reg_receiver"/>
</dbReference>
<keyword evidence="9" id="KW-0067">ATP-binding</keyword>
<dbReference type="Pfam" id="PF00512">
    <property type="entry name" value="HisKA"/>
    <property type="match status" value="1"/>
</dbReference>
<dbReference type="InterPro" id="IPR035965">
    <property type="entry name" value="PAS-like_dom_sf"/>
</dbReference>
<comment type="catalytic activity">
    <reaction evidence="1">
        <text>ATP + protein L-histidine = ADP + protein N-phospho-L-histidine.</text>
        <dbReference type="EC" id="2.7.13.3"/>
    </reaction>
</comment>
<feature type="domain" description="Response regulatory" evidence="16">
    <location>
        <begin position="526"/>
        <end position="642"/>
    </location>
</feature>
<dbReference type="PROSITE" id="PS50110">
    <property type="entry name" value="RESPONSE_REGULATORY"/>
    <property type="match status" value="1"/>
</dbReference>
<dbReference type="InterPro" id="IPR038318">
    <property type="entry name" value="KdpD_sf"/>
</dbReference>
<dbReference type="Gene3D" id="3.30.450.20">
    <property type="entry name" value="PAS domain"/>
    <property type="match status" value="1"/>
</dbReference>
<dbReference type="Pfam" id="PF02518">
    <property type="entry name" value="HATPase_c"/>
    <property type="match status" value="1"/>
</dbReference>
<dbReference type="PROSITE" id="PS50112">
    <property type="entry name" value="PAS"/>
    <property type="match status" value="1"/>
</dbReference>
<evidence type="ECO:0000259" key="15">
    <source>
        <dbReference type="PROSITE" id="PS50109"/>
    </source>
</evidence>
<dbReference type="Pfam" id="PF08447">
    <property type="entry name" value="PAS_3"/>
    <property type="match status" value="1"/>
</dbReference>
<dbReference type="SMART" id="SM00388">
    <property type="entry name" value="HisKA"/>
    <property type="match status" value="1"/>
</dbReference>
<dbReference type="CDD" id="cd00130">
    <property type="entry name" value="PAS"/>
    <property type="match status" value="1"/>
</dbReference>
<dbReference type="InterPro" id="IPR011006">
    <property type="entry name" value="CheY-like_superfamily"/>
</dbReference>
<dbReference type="PANTHER" id="PTHR43065:SF42">
    <property type="entry name" value="TWO-COMPONENT SENSOR PPRA"/>
    <property type="match status" value="1"/>
</dbReference>
<keyword evidence="11" id="KW-0902">Two-component regulatory system</keyword>
<gene>
    <name evidence="18" type="ORF">G7026_07190</name>
</gene>
<dbReference type="PANTHER" id="PTHR43065">
    <property type="entry name" value="SENSOR HISTIDINE KINASE"/>
    <property type="match status" value="1"/>
</dbReference>
<dbReference type="SUPFAM" id="SSF55785">
    <property type="entry name" value="PYP-like sensor domain (PAS domain)"/>
    <property type="match status" value="1"/>
</dbReference>
<keyword evidence="12 14" id="KW-0472">Membrane</keyword>
<evidence type="ECO:0000313" key="19">
    <source>
        <dbReference type="Proteomes" id="UP000786387"/>
    </source>
</evidence>
<reference evidence="18 19" key="1">
    <citation type="submission" date="2020-02" db="EMBL/GenBank/DDBJ databases">
        <title>Synteny-based analysis reveals conserved mechanism for high triclosan tolerance in Pseudomonas, as well as instances of horizontal transfer.</title>
        <authorList>
            <person name="Mcfarland A.G."/>
            <person name="Bertucci H.K."/>
            <person name="Litmann E."/>
            <person name="Shen J."/>
            <person name="Huttenhower C."/>
            <person name="Hartmann E.M."/>
        </authorList>
    </citation>
    <scope>NUCLEOTIDE SEQUENCE [LARGE SCALE GENOMIC DNA]</scope>
    <source>
        <strain evidence="18 19">115A1</strain>
    </source>
</reference>
<dbReference type="InterPro" id="IPR036097">
    <property type="entry name" value="HisK_dim/P_sf"/>
</dbReference>
<keyword evidence="8" id="KW-0418">Kinase</keyword>
<evidence type="ECO:0000256" key="10">
    <source>
        <dbReference type="ARBA" id="ARBA00022989"/>
    </source>
</evidence>
<evidence type="ECO:0000256" key="11">
    <source>
        <dbReference type="ARBA" id="ARBA00023012"/>
    </source>
</evidence>
<dbReference type="CDD" id="cd18161">
    <property type="entry name" value="REC_hyHK_blue-like"/>
    <property type="match status" value="1"/>
</dbReference>
<dbReference type="InterPro" id="IPR003661">
    <property type="entry name" value="HisK_dim/P_dom"/>
</dbReference>
<dbReference type="InterPro" id="IPR003594">
    <property type="entry name" value="HATPase_dom"/>
</dbReference>
<dbReference type="SMART" id="SM00091">
    <property type="entry name" value="PAS"/>
    <property type="match status" value="1"/>
</dbReference>
<feature type="transmembrane region" description="Helical" evidence="14">
    <location>
        <begin position="99"/>
        <end position="119"/>
    </location>
</feature>
<organism evidence="18 19">
    <name type="scientific">Stutzerimonas azotifigens</name>
    <dbReference type="NCBI Taxonomy" id="291995"/>
    <lineage>
        <taxon>Bacteria</taxon>
        <taxon>Pseudomonadati</taxon>
        <taxon>Pseudomonadota</taxon>
        <taxon>Gammaproteobacteria</taxon>
        <taxon>Pseudomonadales</taxon>
        <taxon>Pseudomonadaceae</taxon>
        <taxon>Stutzerimonas</taxon>
    </lineage>
</organism>
<dbReference type="InterPro" id="IPR004358">
    <property type="entry name" value="Sig_transdc_His_kin-like_C"/>
</dbReference>
<keyword evidence="7" id="KW-0547">Nucleotide-binding</keyword>
<comment type="caution">
    <text evidence="18">The sequence shown here is derived from an EMBL/GenBank/DDBJ whole genome shotgun (WGS) entry which is preliminary data.</text>
</comment>
<sequence>MRRDTPPFVYRLLGALPSRRLSLPSRYLIAVLAVLVSAYLRQVVPVMGLPYLLFIPVLMVIGFVLGLGPGLVSTVFSAGLAAYLFVGEPNSFRLSGQEWTANALYLVVNASIVAVCASLRHSYTRLRQFAATLERRAELRTRERDQVWQAAPDMLCTVRLDGRFASLNPAWSGVLGWDREQLVGRRYSMLVHPDDLQHSHQALGALAEGEILFNFENRLRHRDGTYRWLSWSSVVRDGLVYANVRDISALKAQARALEEAETLLRQSQKMEAVGQLTGGLAHDFNNLLTGVSGSLDLMQVRLQQGRYDEMERYLHLAQGAAQRAAALTHRLLAFSRRQTLDPRPLQVNQLVSGMVELISRSVGPSIELSTQLDDALWITLCDANQLENALLNLCLNARDAMPEGGRLSIETRNVSLAGIQAAPLELIPGDYALIQVRDTGVGMTVEVASRAFDPFFTTKPLGLGTGLGLSMIYGFARQSGGQVRLDSVPEQGTVVSLYLPRSGDSLVPASEQASPPTPGGALQGETVLVVDDEPTIRELIAEVLGELGYIALEAANGTAGLELLRSPARIDMLISDVGLPGGMNGRQLADAARAQRPGLPVLFITGYAEHSVLGYGGLEPDMHVLTKPFAMDVLAARIETILRGR</sequence>
<proteinExistence type="predicted"/>
<dbReference type="Pfam" id="PF13493">
    <property type="entry name" value="DUF4118"/>
    <property type="match status" value="1"/>
</dbReference>
<feature type="transmembrane region" description="Helical" evidence="14">
    <location>
        <begin position="21"/>
        <end position="40"/>
    </location>
</feature>
<feature type="domain" description="PAS" evidence="17">
    <location>
        <begin position="140"/>
        <end position="210"/>
    </location>
</feature>
<keyword evidence="4 13" id="KW-0597">Phosphoprotein</keyword>
<dbReference type="PROSITE" id="PS50109">
    <property type="entry name" value="HIS_KIN"/>
    <property type="match status" value="1"/>
</dbReference>
<dbReference type="CDD" id="cd00082">
    <property type="entry name" value="HisKA"/>
    <property type="match status" value="1"/>
</dbReference>
<protein>
    <recommendedName>
        <fullName evidence="3">histidine kinase</fullName>
        <ecNumber evidence="3">2.7.13.3</ecNumber>
    </recommendedName>
</protein>
<evidence type="ECO:0000259" key="17">
    <source>
        <dbReference type="PROSITE" id="PS50112"/>
    </source>
</evidence>
<evidence type="ECO:0000313" key="18">
    <source>
        <dbReference type="EMBL" id="MBA1273133.1"/>
    </source>
</evidence>
<accession>A0ABR5YYX0</accession>
<dbReference type="InterPro" id="IPR013655">
    <property type="entry name" value="PAS_fold_3"/>
</dbReference>
<dbReference type="InterPro" id="IPR000014">
    <property type="entry name" value="PAS"/>
</dbReference>
<evidence type="ECO:0000256" key="8">
    <source>
        <dbReference type="ARBA" id="ARBA00022777"/>
    </source>
</evidence>
<keyword evidence="6 14" id="KW-0812">Transmembrane</keyword>
<dbReference type="InterPro" id="IPR005467">
    <property type="entry name" value="His_kinase_dom"/>
</dbReference>
<evidence type="ECO:0000256" key="6">
    <source>
        <dbReference type="ARBA" id="ARBA00022692"/>
    </source>
</evidence>
<feature type="modified residue" description="4-aspartylphosphate" evidence="13">
    <location>
        <position position="576"/>
    </location>
</feature>
<dbReference type="Gene3D" id="3.30.565.10">
    <property type="entry name" value="Histidine kinase-like ATPase, C-terminal domain"/>
    <property type="match status" value="1"/>
</dbReference>
<comment type="subcellular location">
    <subcellularLocation>
        <location evidence="2">Membrane</location>
        <topology evidence="2">Multi-pass membrane protein</topology>
    </subcellularLocation>
</comment>
<evidence type="ECO:0000256" key="7">
    <source>
        <dbReference type="ARBA" id="ARBA00022741"/>
    </source>
</evidence>
<dbReference type="SUPFAM" id="SSF52172">
    <property type="entry name" value="CheY-like"/>
    <property type="match status" value="1"/>
</dbReference>
<dbReference type="SMART" id="SM00387">
    <property type="entry name" value="HATPase_c"/>
    <property type="match status" value="1"/>
</dbReference>
<dbReference type="Proteomes" id="UP000786387">
    <property type="component" value="Unassembled WGS sequence"/>
</dbReference>
<evidence type="ECO:0000256" key="1">
    <source>
        <dbReference type="ARBA" id="ARBA00000085"/>
    </source>
</evidence>
<dbReference type="NCBIfam" id="TIGR00229">
    <property type="entry name" value="sensory_box"/>
    <property type="match status" value="1"/>
</dbReference>
<evidence type="ECO:0000256" key="12">
    <source>
        <dbReference type="ARBA" id="ARBA00023136"/>
    </source>
</evidence>
<keyword evidence="5" id="KW-0808">Transferase</keyword>
<dbReference type="SUPFAM" id="SSF47384">
    <property type="entry name" value="Homodimeric domain of signal transducing histidine kinase"/>
    <property type="match status" value="1"/>
</dbReference>
<dbReference type="Pfam" id="PF00072">
    <property type="entry name" value="Response_reg"/>
    <property type="match status" value="1"/>
</dbReference>
<keyword evidence="10 14" id="KW-1133">Transmembrane helix</keyword>
<dbReference type="RefSeq" id="WP_181070068.1">
    <property type="nucleotide sequence ID" value="NZ_JAAMRF010000003.1"/>
</dbReference>
<dbReference type="EMBL" id="JAAMRF010000003">
    <property type="protein sequence ID" value="MBA1273133.1"/>
    <property type="molecule type" value="Genomic_DNA"/>
</dbReference>
<evidence type="ECO:0000256" key="2">
    <source>
        <dbReference type="ARBA" id="ARBA00004141"/>
    </source>
</evidence>
<evidence type="ECO:0000256" key="5">
    <source>
        <dbReference type="ARBA" id="ARBA00022679"/>
    </source>
</evidence>
<dbReference type="PRINTS" id="PR00344">
    <property type="entry name" value="BCTRLSENSOR"/>
</dbReference>